<gene>
    <name evidence="4" type="ORF">OG863_39690</name>
</gene>
<dbReference type="SUPFAM" id="SSF53335">
    <property type="entry name" value="S-adenosyl-L-methionine-dependent methyltransferases"/>
    <property type="match status" value="1"/>
</dbReference>
<name>A0ABZ1FUL6_9ACTN</name>
<feature type="region of interest" description="Disordered" evidence="2">
    <location>
        <begin position="1"/>
        <end position="46"/>
    </location>
</feature>
<evidence type="ECO:0000259" key="3">
    <source>
        <dbReference type="Pfam" id="PF08241"/>
    </source>
</evidence>
<dbReference type="CDD" id="cd02440">
    <property type="entry name" value="AdoMet_MTases"/>
    <property type="match status" value="1"/>
</dbReference>
<evidence type="ECO:0000313" key="5">
    <source>
        <dbReference type="Proteomes" id="UP001344251"/>
    </source>
</evidence>
<evidence type="ECO:0000256" key="2">
    <source>
        <dbReference type="SAM" id="MobiDB-lite"/>
    </source>
</evidence>
<dbReference type="InterPro" id="IPR013216">
    <property type="entry name" value="Methyltransf_11"/>
</dbReference>
<dbReference type="EMBL" id="CP109106">
    <property type="protein sequence ID" value="WSB73579.1"/>
    <property type="molecule type" value="Genomic_DNA"/>
</dbReference>
<evidence type="ECO:0000313" key="4">
    <source>
        <dbReference type="EMBL" id="WSB73579.1"/>
    </source>
</evidence>
<keyword evidence="4" id="KW-0489">Methyltransferase</keyword>
<keyword evidence="1" id="KW-0808">Transferase</keyword>
<dbReference type="GO" id="GO:0032259">
    <property type="term" value="P:methylation"/>
    <property type="evidence" value="ECO:0007669"/>
    <property type="project" value="UniProtKB-KW"/>
</dbReference>
<accession>A0ABZ1FUL6</accession>
<reference evidence="4 5" key="1">
    <citation type="submission" date="2022-10" db="EMBL/GenBank/DDBJ databases">
        <title>The complete genomes of actinobacterial strains from the NBC collection.</title>
        <authorList>
            <person name="Joergensen T.S."/>
            <person name="Alvarez Arevalo M."/>
            <person name="Sterndorff E.B."/>
            <person name="Faurdal D."/>
            <person name="Vuksanovic O."/>
            <person name="Mourched A.-S."/>
            <person name="Charusanti P."/>
            <person name="Shaw S."/>
            <person name="Blin K."/>
            <person name="Weber T."/>
        </authorList>
    </citation>
    <scope>NUCLEOTIDE SEQUENCE [LARGE SCALE GENOMIC DNA]</scope>
    <source>
        <strain evidence="4 5">NBC 01774</strain>
    </source>
</reference>
<dbReference type="Gene3D" id="3.40.50.150">
    <property type="entry name" value="Vaccinia Virus protein VP39"/>
    <property type="match status" value="1"/>
</dbReference>
<feature type="domain" description="Methyltransferase type 11" evidence="3">
    <location>
        <begin position="114"/>
        <end position="212"/>
    </location>
</feature>
<dbReference type="Pfam" id="PF08241">
    <property type="entry name" value="Methyltransf_11"/>
    <property type="match status" value="1"/>
</dbReference>
<dbReference type="PANTHER" id="PTHR44068">
    <property type="entry name" value="ZGC:194242"/>
    <property type="match status" value="1"/>
</dbReference>
<keyword evidence="5" id="KW-1185">Reference proteome</keyword>
<protein>
    <submittedName>
        <fullName evidence="4">Methyltransferase domain-containing protein</fullName>
    </submittedName>
</protein>
<dbReference type="PANTHER" id="PTHR44068:SF11">
    <property type="entry name" value="GERANYL DIPHOSPHATE 2-C-METHYLTRANSFERASE"/>
    <property type="match status" value="1"/>
</dbReference>
<evidence type="ECO:0000256" key="1">
    <source>
        <dbReference type="ARBA" id="ARBA00022679"/>
    </source>
</evidence>
<dbReference type="Proteomes" id="UP001344251">
    <property type="component" value="Chromosome"/>
</dbReference>
<dbReference type="InterPro" id="IPR029063">
    <property type="entry name" value="SAM-dependent_MTases_sf"/>
</dbReference>
<organism evidence="4 5">
    <name type="scientific">Streptomyces decoyicus</name>
    <dbReference type="NCBI Taxonomy" id="249567"/>
    <lineage>
        <taxon>Bacteria</taxon>
        <taxon>Bacillati</taxon>
        <taxon>Actinomycetota</taxon>
        <taxon>Actinomycetes</taxon>
        <taxon>Kitasatosporales</taxon>
        <taxon>Streptomycetaceae</taxon>
        <taxon>Streptomyces</taxon>
    </lineage>
</organism>
<sequence length="322" mass="35428">MGIGSLTGLPGERHRSRAAPNDSKELEMTDPATRDPSTQDPSAQDVGDWYDRFGDLYALTMGDSMHLGMWTGGMREAIGGLTADAMWKELTQAQDAWTDTLIEEVGLLPGQRMLDVGCGTGRPTVRIAERSGGSVLGVTVSSAQTQAGRVRAMRAGLSERVTFARADAMDLPQPSESFDAAWAIESFAHFSDRPAAIREVWRVLRPGGRFVLADCYEAVPFTQEELGLFRAAFALSRLPVEAARYSDMLEEAGFTLRNSRDMSSEFKPTYDLIPSLFAARRNQIAELVGSEAMAQLDVIYPRILTLCRDKMGYVMVSAEKRR</sequence>
<proteinExistence type="predicted"/>
<dbReference type="InterPro" id="IPR050447">
    <property type="entry name" value="Erg6_SMT_methyltransf"/>
</dbReference>
<dbReference type="RefSeq" id="WP_326623191.1">
    <property type="nucleotide sequence ID" value="NZ_CP109106.1"/>
</dbReference>
<dbReference type="GO" id="GO:0008168">
    <property type="term" value="F:methyltransferase activity"/>
    <property type="evidence" value="ECO:0007669"/>
    <property type="project" value="UniProtKB-KW"/>
</dbReference>